<dbReference type="InterPro" id="IPR003888">
    <property type="entry name" value="FYrich_N"/>
</dbReference>
<evidence type="ECO:0000256" key="2">
    <source>
        <dbReference type="ARBA" id="ARBA00023242"/>
    </source>
</evidence>
<dbReference type="Gene3D" id="2.130.10.10">
    <property type="entry name" value="YVTN repeat-like/Quinoprotein amine dehydrogenase"/>
    <property type="match status" value="1"/>
</dbReference>
<dbReference type="InterPro" id="IPR036322">
    <property type="entry name" value="WD40_repeat_dom_sf"/>
</dbReference>
<dbReference type="InterPro" id="IPR003889">
    <property type="entry name" value="FYrich_C"/>
</dbReference>
<protein>
    <submittedName>
        <fullName evidence="4">Uncharacterized protein</fullName>
    </submittedName>
</protein>
<feature type="region of interest" description="Disordered" evidence="3">
    <location>
        <begin position="143"/>
        <end position="230"/>
    </location>
</feature>
<keyword evidence="5" id="KW-1185">Reference proteome</keyword>
<organism evidence="4 5">
    <name type="scientific">Perilla frutescens var. hirtella</name>
    <name type="common">Perilla citriodora</name>
    <name type="synonym">Perilla setoyensis</name>
    <dbReference type="NCBI Taxonomy" id="608512"/>
    <lineage>
        <taxon>Eukaryota</taxon>
        <taxon>Viridiplantae</taxon>
        <taxon>Streptophyta</taxon>
        <taxon>Embryophyta</taxon>
        <taxon>Tracheophyta</taxon>
        <taxon>Spermatophyta</taxon>
        <taxon>Magnoliopsida</taxon>
        <taxon>eudicotyledons</taxon>
        <taxon>Gunneridae</taxon>
        <taxon>Pentapetalae</taxon>
        <taxon>asterids</taxon>
        <taxon>lamiids</taxon>
        <taxon>Lamiales</taxon>
        <taxon>Lamiaceae</taxon>
        <taxon>Nepetoideae</taxon>
        <taxon>Elsholtzieae</taxon>
        <taxon>Perilla</taxon>
    </lineage>
</organism>
<reference evidence="4 5" key="1">
    <citation type="journal article" date="2021" name="Nat. Commun.">
        <title>Incipient diploidization of the medicinal plant Perilla within 10,000 years.</title>
        <authorList>
            <person name="Zhang Y."/>
            <person name="Shen Q."/>
            <person name="Leng L."/>
            <person name="Zhang D."/>
            <person name="Chen S."/>
            <person name="Shi Y."/>
            <person name="Ning Z."/>
            <person name="Chen S."/>
        </authorList>
    </citation>
    <scope>NUCLEOTIDE SEQUENCE [LARGE SCALE GENOMIC DNA]</scope>
    <source>
        <strain evidence="5">cv. PC099</strain>
    </source>
</reference>
<evidence type="ECO:0000313" key="5">
    <source>
        <dbReference type="Proteomes" id="UP001190926"/>
    </source>
</evidence>
<dbReference type="GO" id="GO:0048731">
    <property type="term" value="P:system development"/>
    <property type="evidence" value="ECO:0007669"/>
    <property type="project" value="UniProtKB-ARBA"/>
</dbReference>
<evidence type="ECO:0000256" key="1">
    <source>
        <dbReference type="ARBA" id="ARBA00004123"/>
    </source>
</evidence>
<evidence type="ECO:0000313" key="4">
    <source>
        <dbReference type="EMBL" id="KAH6823119.1"/>
    </source>
</evidence>
<dbReference type="GO" id="GO:0005634">
    <property type="term" value="C:nucleus"/>
    <property type="evidence" value="ECO:0007669"/>
    <property type="project" value="UniProtKB-SubCell"/>
</dbReference>
<feature type="compositionally biased region" description="Low complexity" evidence="3">
    <location>
        <begin position="451"/>
        <end position="460"/>
    </location>
</feature>
<dbReference type="PANTHER" id="PTHR22715">
    <property type="entry name" value="TRANSFORMING GROWTH FACTOR BETA REGULATED GENE 1"/>
    <property type="match status" value="1"/>
</dbReference>
<dbReference type="InterPro" id="IPR015943">
    <property type="entry name" value="WD40/YVTN_repeat-like_dom_sf"/>
</dbReference>
<dbReference type="Gene3D" id="3.30.160.360">
    <property type="match status" value="1"/>
</dbReference>
<dbReference type="EMBL" id="SDAM02001008">
    <property type="protein sequence ID" value="KAH6823119.1"/>
    <property type="molecule type" value="Genomic_DNA"/>
</dbReference>
<name>A0AAD4P1H7_PERFH</name>
<dbReference type="PROSITE" id="PS51542">
    <property type="entry name" value="FYRN"/>
    <property type="match status" value="1"/>
</dbReference>
<accession>A0AAD4P1H7</accession>
<proteinExistence type="predicted"/>
<dbReference type="GO" id="GO:0051726">
    <property type="term" value="P:regulation of cell cycle"/>
    <property type="evidence" value="ECO:0007669"/>
    <property type="project" value="TreeGrafter"/>
</dbReference>
<dbReference type="PANTHER" id="PTHR22715:SF1">
    <property type="entry name" value="DNA BINDING PROTEIN"/>
    <property type="match status" value="1"/>
</dbReference>
<dbReference type="Proteomes" id="UP001190926">
    <property type="component" value="Unassembled WGS sequence"/>
</dbReference>
<feature type="compositionally biased region" description="Polar residues" evidence="3">
    <location>
        <begin position="198"/>
        <end position="216"/>
    </location>
</feature>
<feature type="region of interest" description="Disordered" evidence="3">
    <location>
        <begin position="430"/>
        <end position="461"/>
    </location>
</feature>
<comment type="subcellular location">
    <subcellularLocation>
        <location evidence="1">Nucleus</location>
    </subcellularLocation>
</comment>
<keyword evidence="2" id="KW-0539">Nucleus</keyword>
<dbReference type="AlphaFoldDB" id="A0AAD4P1H7"/>
<dbReference type="GO" id="GO:0140993">
    <property type="term" value="F:histone modifying activity"/>
    <property type="evidence" value="ECO:0007669"/>
    <property type="project" value="UniProtKB-ARBA"/>
</dbReference>
<evidence type="ECO:0000256" key="3">
    <source>
        <dbReference type="SAM" id="MobiDB-lite"/>
    </source>
</evidence>
<dbReference type="InterPro" id="IPR040092">
    <property type="entry name" value="TBRG1"/>
</dbReference>
<comment type="caution">
    <text evidence="4">The sequence shown here is derived from an EMBL/GenBank/DDBJ whole genome shotgun (WGS) entry which is preliminary data.</text>
</comment>
<dbReference type="PROSITE" id="PS51543">
    <property type="entry name" value="FYRC"/>
    <property type="match status" value="1"/>
</dbReference>
<sequence>MGKTRKNDKSDGIEIISIGKPYNGAWDKKYWSSSRGKDRHPYPVGYKSVRTQNGITYTMEILEGLKGPSFKISSTDGKSCSGDTPEIAWESFQKKGSSKSLPAKRFSCKIDAVEFFGFKNTFVQRLLRELAANVGGPAEQSLLTSNFSDGAPETDCQLQGKPSDPDPDLLTYSFKSHAKGKRSRNDQGVSHRRLNGTRFKQLQQEECTKNVSSPTSKQRDQSNSRSSDLSISAVVNEVPGICYSPGISGPEKCVPIAEGSVKLNSSDIVDHLNIGESLSEGKKLKSSMNHIELNNLHKQQESSGRSSYDVVQLNIISEDRDGTTYVQHDIPVSSNADLCVADTLDPFGDSSSVSSQIKDVHVNSTEKDEIINDVEKSEVLAADSLPEDEMVKDSYNTNSEKCDTDSVGDEIAKSMMTVLLPRAVPLIKTFSRKKKKTEKSTNTQRSHENNDMPSNSMNDSTIARGKAEHSNLQRKNEEACIPCPGRDSAVCTSGNLDSVVPDSFDNYSPQELLPHADATHSDQLSRGLYCPAQLPINGDAEANQLLCHSGSSKHGTGTAGLTPMAVADTVSPLNEFSASSKRTEHDNCSIDDISYACASTKNITSTSASILGRSFSDIFIREKAEDQSGMMNSTDCDDSSLNLLIPTTSCCSLTGDIKMDDGLRSNIKHKLKLNSKLQGQLGFFACYIHPMPISMVQLIVKDNEIFTCVKCGYSEHKDDTLFVYKVSKKGEKMGCPSLVGHAPITLQTSKNMVGRDIASERSLFQLTPDGGSLVLLNSIKIPHCREGKLHCMCSACTSDGFDKNAVKIMRLNMGYASLVTRLKTTQGVRCLLVCESSFLLASEEGGKLKLWVMNSGWSALKEDWYLPTVDCMLPFIVELKIVPNSAVLVIGHNGLGEFGIWDINKRNLVSRFSSTGMSVLECVPVSIFRWQTKGEYNKTDALVAEIMDATKMWFSGRSDNHVFSPDDKDIASWVLISTTSDPDYEYDQSSEQEEANVGGYWRLALLVNNMVITGSIVDGGGAAAAATSVGHGIMGRCDGQVYMWELSTGKKLGNLHTFKGSKVSCIATDTSNSGALAIASEDQLLVYLPS</sequence>
<dbReference type="SUPFAM" id="SSF50978">
    <property type="entry name" value="WD40 repeat-like"/>
    <property type="match status" value="1"/>
</dbReference>
<gene>
    <name evidence="4" type="ORF">C2S53_011292</name>
</gene>